<evidence type="ECO:0000313" key="1">
    <source>
        <dbReference type="EMBL" id="GIY83397.1"/>
    </source>
</evidence>
<dbReference type="AlphaFoldDB" id="A0AAV4WL43"/>
<sequence length="108" mass="12487">MNTFRIPPHKLPNDRRACIPLSLPPFPTPSRAERSTCAQKPSISEREREIVEDIDLAINDRTPRFHIGIKNAFVGSRHFRTFPPPHPSSLLFIYRLIRSRISILGEKF</sequence>
<comment type="caution">
    <text evidence="1">The sequence shown here is derived from an EMBL/GenBank/DDBJ whole genome shotgun (WGS) entry which is preliminary data.</text>
</comment>
<accession>A0AAV4WL43</accession>
<protein>
    <submittedName>
        <fullName evidence="1">Uncharacterized protein</fullName>
    </submittedName>
</protein>
<reference evidence="1 2" key="1">
    <citation type="submission" date="2021-06" db="EMBL/GenBank/DDBJ databases">
        <title>Caerostris darwini draft genome.</title>
        <authorList>
            <person name="Kono N."/>
            <person name="Arakawa K."/>
        </authorList>
    </citation>
    <scope>NUCLEOTIDE SEQUENCE [LARGE SCALE GENOMIC DNA]</scope>
</reference>
<organism evidence="1 2">
    <name type="scientific">Caerostris darwini</name>
    <dbReference type="NCBI Taxonomy" id="1538125"/>
    <lineage>
        <taxon>Eukaryota</taxon>
        <taxon>Metazoa</taxon>
        <taxon>Ecdysozoa</taxon>
        <taxon>Arthropoda</taxon>
        <taxon>Chelicerata</taxon>
        <taxon>Arachnida</taxon>
        <taxon>Araneae</taxon>
        <taxon>Araneomorphae</taxon>
        <taxon>Entelegynae</taxon>
        <taxon>Araneoidea</taxon>
        <taxon>Araneidae</taxon>
        <taxon>Caerostris</taxon>
    </lineage>
</organism>
<proteinExistence type="predicted"/>
<dbReference type="EMBL" id="BPLQ01014820">
    <property type="protein sequence ID" value="GIY83397.1"/>
    <property type="molecule type" value="Genomic_DNA"/>
</dbReference>
<keyword evidence="2" id="KW-1185">Reference proteome</keyword>
<gene>
    <name evidence="1" type="ORF">CDAR_116391</name>
</gene>
<evidence type="ECO:0000313" key="2">
    <source>
        <dbReference type="Proteomes" id="UP001054837"/>
    </source>
</evidence>
<dbReference type="Proteomes" id="UP001054837">
    <property type="component" value="Unassembled WGS sequence"/>
</dbReference>
<name>A0AAV4WL43_9ARAC</name>